<sequence>MLYKSHRNQLFRLLQSAALNPEKFTELTSGFSYRVEVKSTDFFFEITPGGTSAAYSVSTVPGIGNTIRRTKKAAKTWADIQEYFIRWTQIIREELDTPDLWAEATKTAQLFTGTTEAPDDKFNRHELAEVQAQLRQLQQSFAAAAFPEPARQKLIELTKTAAVKAEGLTKKDWQNWIIGGFISAITGLALNPTQASEVLKLVKAAFGGLFLQ</sequence>
<dbReference type="EMBL" id="FNOV01000006">
    <property type="protein sequence ID" value="SDY22828.1"/>
    <property type="molecule type" value="Genomic_DNA"/>
</dbReference>
<evidence type="ECO:0000313" key="1">
    <source>
        <dbReference type="EMBL" id="SDY22828.1"/>
    </source>
</evidence>
<name>A0A1H3I6T4_9BACT</name>
<reference evidence="2" key="1">
    <citation type="submission" date="2016-10" db="EMBL/GenBank/DDBJ databases">
        <authorList>
            <person name="Varghese N."/>
            <person name="Submissions S."/>
        </authorList>
    </citation>
    <scope>NUCLEOTIDE SEQUENCE [LARGE SCALE GENOMIC DNA]</scope>
    <source>
        <strain evidence="2">CGMCC 1.8975</strain>
    </source>
</reference>
<dbReference type="Proteomes" id="UP000199249">
    <property type="component" value="Unassembled WGS sequence"/>
</dbReference>
<dbReference type="AlphaFoldDB" id="A0A1H3I6T4"/>
<organism evidence="1 2">
    <name type="scientific">Hymenobacter psychrophilus</name>
    <dbReference type="NCBI Taxonomy" id="651662"/>
    <lineage>
        <taxon>Bacteria</taxon>
        <taxon>Pseudomonadati</taxon>
        <taxon>Bacteroidota</taxon>
        <taxon>Cytophagia</taxon>
        <taxon>Cytophagales</taxon>
        <taxon>Hymenobacteraceae</taxon>
        <taxon>Hymenobacter</taxon>
    </lineage>
</organism>
<keyword evidence="2" id="KW-1185">Reference proteome</keyword>
<accession>A0A1H3I6T4</accession>
<gene>
    <name evidence="1" type="ORF">SAMN04488069_106293</name>
</gene>
<dbReference type="STRING" id="651662.SAMN04488069_106293"/>
<proteinExistence type="predicted"/>
<evidence type="ECO:0000313" key="2">
    <source>
        <dbReference type="Proteomes" id="UP000199249"/>
    </source>
</evidence>
<protein>
    <submittedName>
        <fullName evidence="1">Uncharacterized protein</fullName>
    </submittedName>
</protein>